<dbReference type="PATRIC" id="fig|1415166.3.peg.6906"/>
<dbReference type="RefSeq" id="WP_025352795.1">
    <property type="nucleotide sequence ID" value="NZ_CP006850.1"/>
</dbReference>
<dbReference type="HOGENOM" id="CLU_117572_0_0_11"/>
<dbReference type="KEGG" id="nno:NONO_c67240"/>
<dbReference type="InterPro" id="IPR046288">
    <property type="entry name" value="DUF6325"/>
</dbReference>
<evidence type="ECO:0000313" key="1">
    <source>
        <dbReference type="EMBL" id="AHH21491.1"/>
    </source>
</evidence>
<dbReference type="eggNOG" id="ENOG5032T2F">
    <property type="taxonomic scope" value="Bacteria"/>
</dbReference>
<evidence type="ECO:0000313" key="2">
    <source>
        <dbReference type="Proteomes" id="UP000019150"/>
    </source>
</evidence>
<reference evidence="1 2" key="1">
    <citation type="journal article" date="2014" name="Appl. Environ. Microbiol.">
        <title>Insights into the Microbial Degradation of Rubber and Gutta-Percha by Analysis of the Complete Genome of Nocardia nova SH22a.</title>
        <authorList>
            <person name="Luo Q."/>
            <person name="Hiessl S."/>
            <person name="Poehlein A."/>
            <person name="Daniel R."/>
            <person name="Steinbuchel A."/>
        </authorList>
    </citation>
    <scope>NUCLEOTIDE SEQUENCE [LARGE SCALE GENOMIC DNA]</scope>
    <source>
        <strain evidence="1">SH22a</strain>
    </source>
</reference>
<dbReference type="EMBL" id="CP006850">
    <property type="protein sequence ID" value="AHH21491.1"/>
    <property type="molecule type" value="Genomic_DNA"/>
</dbReference>
<organism evidence="1 2">
    <name type="scientific">Nocardia nova SH22a</name>
    <dbReference type="NCBI Taxonomy" id="1415166"/>
    <lineage>
        <taxon>Bacteria</taxon>
        <taxon>Bacillati</taxon>
        <taxon>Actinomycetota</taxon>
        <taxon>Actinomycetes</taxon>
        <taxon>Mycobacteriales</taxon>
        <taxon>Nocardiaceae</taxon>
        <taxon>Nocardia</taxon>
    </lineage>
</organism>
<accession>W5TWE2</accession>
<dbReference type="Pfam" id="PF19850">
    <property type="entry name" value="DUF6325"/>
    <property type="match status" value="1"/>
</dbReference>
<dbReference type="Proteomes" id="UP000019150">
    <property type="component" value="Chromosome"/>
</dbReference>
<gene>
    <name evidence="1" type="ORF">NONO_c67240</name>
</gene>
<dbReference type="OrthoDB" id="1779644at2"/>
<dbReference type="AlphaFoldDB" id="W5TWE2"/>
<keyword evidence="2" id="KW-1185">Reference proteome</keyword>
<proteinExistence type="predicted"/>
<protein>
    <recommendedName>
        <fullName evidence="3">DUF1269 domain-containing protein</fullName>
    </recommendedName>
</protein>
<name>W5TWE2_9NOCA</name>
<dbReference type="STRING" id="1415166.NONO_c67240"/>
<sequence>MVTDNVGPVELAVLSFPTLRVPYAVVQGLREVVDQGLVTVVDLVYLAKNAEGEMIQVEVDQPLGDVGLDELTVDPSGLISDEDLDIVRDLLEPGSSAVVIVYEETWARNLAGTVRDSGGELALQVQVPRDAVEAALAASQEVR</sequence>
<evidence type="ECO:0008006" key="3">
    <source>
        <dbReference type="Google" id="ProtNLM"/>
    </source>
</evidence>